<dbReference type="GO" id="GO:0020037">
    <property type="term" value="F:heme binding"/>
    <property type="evidence" value="ECO:0007669"/>
    <property type="project" value="InterPro"/>
</dbReference>
<dbReference type="Gene3D" id="1.10.630.10">
    <property type="entry name" value="Cytochrome P450"/>
    <property type="match status" value="1"/>
</dbReference>
<evidence type="ECO:0000313" key="2">
    <source>
        <dbReference type="Proteomes" id="UP000701801"/>
    </source>
</evidence>
<keyword evidence="2" id="KW-1185">Reference proteome</keyword>
<proteinExistence type="predicted"/>
<reference evidence="1" key="1">
    <citation type="submission" date="2021-07" db="EMBL/GenBank/DDBJ databases">
        <authorList>
            <person name="Durling M."/>
        </authorList>
    </citation>
    <scope>NUCLEOTIDE SEQUENCE</scope>
</reference>
<protein>
    <submittedName>
        <fullName evidence="1">Uncharacterized protein</fullName>
    </submittedName>
</protein>
<sequence length="111" mass="12191">MRPMTGGEDLVTMEGSEWKTWRSVFNPGFAGGYLMTLVPGMVRDVEVLCGILVEEAKKGGGEKLIIGNMESDTNLNSQRTTNPFVEALRSQIRWLSATKPIFLNATTPSVL</sequence>
<dbReference type="EMBL" id="CAJVRM010000095">
    <property type="protein sequence ID" value="CAG8974221.1"/>
    <property type="molecule type" value="Genomic_DNA"/>
</dbReference>
<dbReference type="GO" id="GO:0005506">
    <property type="term" value="F:iron ion binding"/>
    <property type="evidence" value="ECO:0007669"/>
    <property type="project" value="InterPro"/>
</dbReference>
<dbReference type="AlphaFoldDB" id="A0A9N9Q5C4"/>
<comment type="caution">
    <text evidence="1">The sequence shown here is derived from an EMBL/GenBank/DDBJ whole genome shotgun (WGS) entry which is preliminary data.</text>
</comment>
<dbReference type="InterPro" id="IPR036396">
    <property type="entry name" value="Cyt_P450_sf"/>
</dbReference>
<evidence type="ECO:0000313" key="1">
    <source>
        <dbReference type="EMBL" id="CAG8974221.1"/>
    </source>
</evidence>
<dbReference type="Proteomes" id="UP000701801">
    <property type="component" value="Unassembled WGS sequence"/>
</dbReference>
<dbReference type="SUPFAM" id="SSF48264">
    <property type="entry name" value="Cytochrome P450"/>
    <property type="match status" value="1"/>
</dbReference>
<gene>
    <name evidence="1" type="ORF">HYALB_00007384</name>
</gene>
<dbReference type="GO" id="GO:0004497">
    <property type="term" value="F:monooxygenase activity"/>
    <property type="evidence" value="ECO:0007669"/>
    <property type="project" value="InterPro"/>
</dbReference>
<accession>A0A9N9Q5C4</accession>
<dbReference type="OrthoDB" id="5407225at2759"/>
<organism evidence="1 2">
    <name type="scientific">Hymenoscyphus albidus</name>
    <dbReference type="NCBI Taxonomy" id="595503"/>
    <lineage>
        <taxon>Eukaryota</taxon>
        <taxon>Fungi</taxon>
        <taxon>Dikarya</taxon>
        <taxon>Ascomycota</taxon>
        <taxon>Pezizomycotina</taxon>
        <taxon>Leotiomycetes</taxon>
        <taxon>Helotiales</taxon>
        <taxon>Helotiaceae</taxon>
        <taxon>Hymenoscyphus</taxon>
    </lineage>
</organism>
<dbReference type="GO" id="GO:0016705">
    <property type="term" value="F:oxidoreductase activity, acting on paired donors, with incorporation or reduction of molecular oxygen"/>
    <property type="evidence" value="ECO:0007669"/>
    <property type="project" value="InterPro"/>
</dbReference>
<name>A0A9N9Q5C4_9HELO</name>